<feature type="region of interest" description="Disordered" evidence="1">
    <location>
        <begin position="1"/>
        <end position="69"/>
    </location>
</feature>
<feature type="region of interest" description="Disordered" evidence="1">
    <location>
        <begin position="81"/>
        <end position="115"/>
    </location>
</feature>
<dbReference type="AlphaFoldDB" id="A0A5C3MDS5"/>
<organism evidence="2 3">
    <name type="scientific">Crucibulum laeve</name>
    <dbReference type="NCBI Taxonomy" id="68775"/>
    <lineage>
        <taxon>Eukaryota</taxon>
        <taxon>Fungi</taxon>
        <taxon>Dikarya</taxon>
        <taxon>Basidiomycota</taxon>
        <taxon>Agaricomycotina</taxon>
        <taxon>Agaricomycetes</taxon>
        <taxon>Agaricomycetidae</taxon>
        <taxon>Agaricales</taxon>
        <taxon>Agaricineae</taxon>
        <taxon>Nidulariaceae</taxon>
        <taxon>Crucibulum</taxon>
    </lineage>
</organism>
<dbReference type="Proteomes" id="UP000308652">
    <property type="component" value="Unassembled WGS sequence"/>
</dbReference>
<evidence type="ECO:0000313" key="3">
    <source>
        <dbReference type="Proteomes" id="UP000308652"/>
    </source>
</evidence>
<protein>
    <submittedName>
        <fullName evidence="2">Uncharacterized protein</fullName>
    </submittedName>
</protein>
<feature type="compositionally biased region" description="Polar residues" evidence="1">
    <location>
        <begin position="39"/>
        <end position="52"/>
    </location>
</feature>
<sequence length="137" mass="14556">MPRRPPPTSLRLVSGPTPPRSTPKHVLPCVPRPAFHPPTATSRGAIQQNPHTLTRHGFDSAGPESPPSLCVDISATVLVLGDAGTSPSRQSSPRSSPKVQRGPWDHSGSIAVPFDVGDLLTPMKRVVVSPGRCHSER</sequence>
<accession>A0A5C3MDS5</accession>
<reference evidence="2 3" key="1">
    <citation type="journal article" date="2019" name="Nat. Ecol. Evol.">
        <title>Megaphylogeny resolves global patterns of mushroom evolution.</title>
        <authorList>
            <person name="Varga T."/>
            <person name="Krizsan K."/>
            <person name="Foldi C."/>
            <person name="Dima B."/>
            <person name="Sanchez-Garcia M."/>
            <person name="Sanchez-Ramirez S."/>
            <person name="Szollosi G.J."/>
            <person name="Szarkandi J.G."/>
            <person name="Papp V."/>
            <person name="Albert L."/>
            <person name="Andreopoulos W."/>
            <person name="Angelini C."/>
            <person name="Antonin V."/>
            <person name="Barry K.W."/>
            <person name="Bougher N.L."/>
            <person name="Buchanan P."/>
            <person name="Buyck B."/>
            <person name="Bense V."/>
            <person name="Catcheside P."/>
            <person name="Chovatia M."/>
            <person name="Cooper J."/>
            <person name="Damon W."/>
            <person name="Desjardin D."/>
            <person name="Finy P."/>
            <person name="Geml J."/>
            <person name="Haridas S."/>
            <person name="Hughes K."/>
            <person name="Justo A."/>
            <person name="Karasinski D."/>
            <person name="Kautmanova I."/>
            <person name="Kiss B."/>
            <person name="Kocsube S."/>
            <person name="Kotiranta H."/>
            <person name="LaButti K.M."/>
            <person name="Lechner B.E."/>
            <person name="Liimatainen K."/>
            <person name="Lipzen A."/>
            <person name="Lukacs Z."/>
            <person name="Mihaltcheva S."/>
            <person name="Morgado L.N."/>
            <person name="Niskanen T."/>
            <person name="Noordeloos M.E."/>
            <person name="Ohm R.A."/>
            <person name="Ortiz-Santana B."/>
            <person name="Ovrebo C."/>
            <person name="Racz N."/>
            <person name="Riley R."/>
            <person name="Savchenko A."/>
            <person name="Shiryaev A."/>
            <person name="Soop K."/>
            <person name="Spirin V."/>
            <person name="Szebenyi C."/>
            <person name="Tomsovsky M."/>
            <person name="Tulloss R.E."/>
            <person name="Uehling J."/>
            <person name="Grigoriev I.V."/>
            <person name="Vagvolgyi C."/>
            <person name="Papp T."/>
            <person name="Martin F.M."/>
            <person name="Miettinen O."/>
            <person name="Hibbett D.S."/>
            <person name="Nagy L.G."/>
        </authorList>
    </citation>
    <scope>NUCLEOTIDE SEQUENCE [LARGE SCALE GENOMIC DNA]</scope>
    <source>
        <strain evidence="2 3">CBS 166.37</strain>
    </source>
</reference>
<evidence type="ECO:0000313" key="2">
    <source>
        <dbReference type="EMBL" id="TFK42795.1"/>
    </source>
</evidence>
<dbReference type="EMBL" id="ML213592">
    <property type="protein sequence ID" value="TFK42795.1"/>
    <property type="molecule type" value="Genomic_DNA"/>
</dbReference>
<name>A0A5C3MDS5_9AGAR</name>
<gene>
    <name evidence="2" type="ORF">BDQ12DRAFT_293396</name>
</gene>
<feature type="compositionally biased region" description="Low complexity" evidence="1">
    <location>
        <begin position="86"/>
        <end position="97"/>
    </location>
</feature>
<proteinExistence type="predicted"/>
<evidence type="ECO:0000256" key="1">
    <source>
        <dbReference type="SAM" id="MobiDB-lite"/>
    </source>
</evidence>
<keyword evidence="3" id="KW-1185">Reference proteome</keyword>
<dbReference type="OrthoDB" id="3165590at2759"/>